<keyword evidence="3 8" id="KW-0175">Coiled coil</keyword>
<evidence type="ECO:0000313" key="11">
    <source>
        <dbReference type="EMBL" id="KAG6429679.1"/>
    </source>
</evidence>
<dbReference type="SMART" id="SM00774">
    <property type="entry name" value="WRKY"/>
    <property type="match status" value="1"/>
</dbReference>
<comment type="subcellular location">
    <subcellularLocation>
        <location evidence="1">Nucleus</location>
    </subcellularLocation>
</comment>
<evidence type="ECO:0000256" key="9">
    <source>
        <dbReference type="SAM" id="MobiDB-lite"/>
    </source>
</evidence>
<keyword evidence="2" id="KW-0805">Transcription regulation</keyword>
<feature type="coiled-coil region" evidence="8">
    <location>
        <begin position="34"/>
        <end position="68"/>
    </location>
</feature>
<accession>A0A8X8YDG0</accession>
<evidence type="ECO:0000256" key="6">
    <source>
        <dbReference type="ARBA" id="ARBA00023242"/>
    </source>
</evidence>
<dbReference type="PROSITE" id="PS50811">
    <property type="entry name" value="WRKY"/>
    <property type="match status" value="1"/>
</dbReference>
<evidence type="ECO:0000256" key="2">
    <source>
        <dbReference type="ARBA" id="ARBA00023015"/>
    </source>
</evidence>
<keyword evidence="6" id="KW-0539">Nucleus</keyword>
<dbReference type="SUPFAM" id="SSF118290">
    <property type="entry name" value="WRKY DNA-binding domain"/>
    <property type="match status" value="1"/>
</dbReference>
<dbReference type="GO" id="GO:0003700">
    <property type="term" value="F:DNA-binding transcription factor activity"/>
    <property type="evidence" value="ECO:0007669"/>
    <property type="project" value="InterPro"/>
</dbReference>
<organism evidence="11">
    <name type="scientific">Salvia splendens</name>
    <name type="common">Scarlet sage</name>
    <dbReference type="NCBI Taxonomy" id="180675"/>
    <lineage>
        <taxon>Eukaryota</taxon>
        <taxon>Viridiplantae</taxon>
        <taxon>Streptophyta</taxon>
        <taxon>Embryophyta</taxon>
        <taxon>Tracheophyta</taxon>
        <taxon>Spermatophyta</taxon>
        <taxon>Magnoliopsida</taxon>
        <taxon>eudicotyledons</taxon>
        <taxon>Gunneridae</taxon>
        <taxon>Pentapetalae</taxon>
        <taxon>asterids</taxon>
        <taxon>lamiids</taxon>
        <taxon>Lamiales</taxon>
        <taxon>Lamiaceae</taxon>
        <taxon>Nepetoideae</taxon>
        <taxon>Mentheae</taxon>
        <taxon>Salviinae</taxon>
        <taxon>Salvia</taxon>
        <taxon>Salvia subgen. Calosphace</taxon>
        <taxon>core Calosphace</taxon>
    </lineage>
</organism>
<reference evidence="11" key="2">
    <citation type="submission" date="2020-08" db="EMBL/GenBank/DDBJ databases">
        <title>Plant Genome Project.</title>
        <authorList>
            <person name="Zhang R.-G."/>
        </authorList>
    </citation>
    <scope>NUCLEOTIDE SEQUENCE</scope>
    <source>
        <strain evidence="11">Huo1</strain>
        <tissue evidence="11">Leaf</tissue>
    </source>
</reference>
<name>A0A8X8YDG0_SALSN</name>
<dbReference type="AlphaFoldDB" id="A0A8X8YDG0"/>
<feature type="region of interest" description="Disordered" evidence="9">
    <location>
        <begin position="135"/>
        <end position="183"/>
    </location>
</feature>
<feature type="compositionally biased region" description="Basic and acidic residues" evidence="9">
    <location>
        <begin position="146"/>
        <end position="156"/>
    </location>
</feature>
<gene>
    <name evidence="11" type="ORF">SASPL_107731</name>
</gene>
<evidence type="ECO:0000256" key="8">
    <source>
        <dbReference type="SAM" id="Coils"/>
    </source>
</evidence>
<evidence type="ECO:0000313" key="12">
    <source>
        <dbReference type="Proteomes" id="UP000298416"/>
    </source>
</evidence>
<evidence type="ECO:0000256" key="4">
    <source>
        <dbReference type="ARBA" id="ARBA00023125"/>
    </source>
</evidence>
<comment type="similarity">
    <text evidence="7">Belongs to the WRKY group II-b family.</text>
</comment>
<dbReference type="FunFam" id="2.20.25.80:FF:000002">
    <property type="entry name" value="probable WRKY transcription factor 31"/>
    <property type="match status" value="1"/>
</dbReference>
<dbReference type="GO" id="GO:0043565">
    <property type="term" value="F:sequence-specific DNA binding"/>
    <property type="evidence" value="ECO:0007669"/>
    <property type="project" value="InterPro"/>
</dbReference>
<dbReference type="GO" id="GO:0005634">
    <property type="term" value="C:nucleus"/>
    <property type="evidence" value="ECO:0007669"/>
    <property type="project" value="UniProtKB-SubCell"/>
</dbReference>
<evidence type="ECO:0000256" key="3">
    <source>
        <dbReference type="ARBA" id="ARBA00023054"/>
    </source>
</evidence>
<dbReference type="Proteomes" id="UP000298416">
    <property type="component" value="Unassembled WGS sequence"/>
</dbReference>
<evidence type="ECO:0000256" key="5">
    <source>
        <dbReference type="ARBA" id="ARBA00023163"/>
    </source>
</evidence>
<keyword evidence="12" id="KW-1185">Reference proteome</keyword>
<evidence type="ECO:0000259" key="10">
    <source>
        <dbReference type="PROSITE" id="PS50811"/>
    </source>
</evidence>
<evidence type="ECO:0000256" key="7">
    <source>
        <dbReference type="ARBA" id="ARBA00061007"/>
    </source>
</evidence>
<feature type="domain" description="WRKY" evidence="10">
    <location>
        <begin position="190"/>
        <end position="256"/>
    </location>
</feature>
<dbReference type="PANTHER" id="PTHR31429:SF86">
    <property type="entry name" value="WRKY TRANSCRIPTION FACTOR 61-RELATED"/>
    <property type="match status" value="1"/>
</dbReference>
<dbReference type="InterPro" id="IPR003657">
    <property type="entry name" value="WRKY_dom"/>
</dbReference>
<dbReference type="Gene3D" id="2.20.25.80">
    <property type="entry name" value="WRKY domain"/>
    <property type="match status" value="1"/>
</dbReference>
<dbReference type="InterPro" id="IPR036576">
    <property type="entry name" value="WRKY_dom_sf"/>
</dbReference>
<evidence type="ECO:0000256" key="1">
    <source>
        <dbReference type="ARBA" id="ARBA00004123"/>
    </source>
</evidence>
<dbReference type="Pfam" id="PF03106">
    <property type="entry name" value="WRKY"/>
    <property type="match status" value="1"/>
</dbReference>
<keyword evidence="4" id="KW-0238">DNA-binding</keyword>
<reference evidence="11" key="1">
    <citation type="submission" date="2018-01" db="EMBL/GenBank/DDBJ databases">
        <authorList>
            <person name="Mao J.F."/>
        </authorList>
    </citation>
    <scope>NUCLEOTIDE SEQUENCE</scope>
    <source>
        <strain evidence="11">Huo1</strain>
        <tissue evidence="11">Leaf</tissue>
    </source>
</reference>
<sequence length="470" mass="51391">MIFEGEAMINMSSNNDEIEETLNTETLSMEEAYVTRAKVKMEEVRKENERLKVTLSQIMEDYSFLKNQFNGITDQSKKATNLASMAGSDEESELVCLSLGRFSGPREEKKMMNKRKTLENGNKLDGIELGLNSCHPDNSIEVSRNNLDESKEEGSNDVRSSTKHSRIGDDEILQQNNPMKKPRVSVRAQCNTQTMHDGCQWRKYGQKIAKGNPCPRAYYRCTVSPSCPVRKQVQRCIDDMSVLITTYKGAHNHPLQPSAAAMASTTSSAVAMLSCGSTTSTSCLTGYNFSTASNFPRATFSSSQSHPTVVLDLTPPNHHSNRLSSTLFSNTRSSPTSLNFSSNFPTINTTTTMAPPHSQHPLFSGVQKQAGNDQNIAAAIAHDLSFQSALAAAFASIVAKNNNVNGARSSGMNFHHQNFAQTTSNASVGCAASFMSRFGQPMNSQQHNLTLAASKTRAMSLADEGEHLSL</sequence>
<proteinExistence type="inferred from homology"/>
<dbReference type="PANTHER" id="PTHR31429">
    <property type="entry name" value="WRKY TRANSCRIPTION FACTOR 36-RELATED"/>
    <property type="match status" value="1"/>
</dbReference>
<dbReference type="InterPro" id="IPR044810">
    <property type="entry name" value="WRKY_plant"/>
</dbReference>
<keyword evidence="5" id="KW-0804">Transcription</keyword>
<dbReference type="EMBL" id="PNBA02000003">
    <property type="protein sequence ID" value="KAG6429679.1"/>
    <property type="molecule type" value="Genomic_DNA"/>
</dbReference>
<dbReference type="OrthoDB" id="2020995at2759"/>
<comment type="caution">
    <text evidence="11">The sequence shown here is derived from an EMBL/GenBank/DDBJ whole genome shotgun (WGS) entry which is preliminary data.</text>
</comment>
<protein>
    <recommendedName>
        <fullName evidence="10">WRKY domain-containing protein</fullName>
    </recommendedName>
</protein>